<comment type="caution">
    <text evidence="3">The sequence shown here is derived from an EMBL/GenBank/DDBJ whole genome shotgun (WGS) entry which is preliminary data.</text>
</comment>
<dbReference type="EMBL" id="JAACNH010000003">
    <property type="protein sequence ID" value="KAG8449153.1"/>
    <property type="molecule type" value="Genomic_DNA"/>
</dbReference>
<feature type="region of interest" description="Disordered" evidence="1">
    <location>
        <begin position="1209"/>
        <end position="1232"/>
    </location>
</feature>
<dbReference type="SMART" id="SM00717">
    <property type="entry name" value="SANT"/>
    <property type="match status" value="1"/>
</dbReference>
<dbReference type="OrthoDB" id="118550at2759"/>
<feature type="compositionally biased region" description="Basic residues" evidence="1">
    <location>
        <begin position="1038"/>
        <end position="1050"/>
    </location>
</feature>
<feature type="region of interest" description="Disordered" evidence="1">
    <location>
        <begin position="1023"/>
        <end position="1057"/>
    </location>
</feature>
<feature type="region of interest" description="Disordered" evidence="1">
    <location>
        <begin position="797"/>
        <end position="969"/>
    </location>
</feature>
<dbReference type="CDD" id="cd00167">
    <property type="entry name" value="SANT"/>
    <property type="match status" value="1"/>
</dbReference>
<evidence type="ECO:0000256" key="1">
    <source>
        <dbReference type="SAM" id="MobiDB-lite"/>
    </source>
</evidence>
<dbReference type="InterPro" id="IPR001005">
    <property type="entry name" value="SANT/Myb"/>
</dbReference>
<feature type="compositionally biased region" description="Low complexity" evidence="1">
    <location>
        <begin position="935"/>
        <end position="948"/>
    </location>
</feature>
<feature type="region of interest" description="Disordered" evidence="1">
    <location>
        <begin position="492"/>
        <end position="679"/>
    </location>
</feature>
<feature type="compositionally biased region" description="Low complexity" evidence="1">
    <location>
        <begin position="616"/>
        <end position="632"/>
    </location>
</feature>
<feature type="compositionally biased region" description="Basic and acidic residues" evidence="1">
    <location>
        <begin position="527"/>
        <end position="539"/>
    </location>
</feature>
<feature type="compositionally biased region" description="Polar residues" evidence="1">
    <location>
        <begin position="870"/>
        <end position="882"/>
    </location>
</feature>
<dbReference type="Proteomes" id="UP000812440">
    <property type="component" value="Chromosome 8_10"/>
</dbReference>
<accession>A0A8T2JZH7</accession>
<evidence type="ECO:0000313" key="3">
    <source>
        <dbReference type="EMBL" id="KAG8449153.1"/>
    </source>
</evidence>
<dbReference type="InterPro" id="IPR009057">
    <property type="entry name" value="Homeodomain-like_sf"/>
</dbReference>
<feature type="domain" description="Myb-like" evidence="2">
    <location>
        <begin position="983"/>
        <end position="1029"/>
    </location>
</feature>
<dbReference type="PANTHER" id="PTHR16124">
    <property type="entry name" value="MIS18-BINDING PROTEIN 1"/>
    <property type="match status" value="1"/>
</dbReference>
<keyword evidence="4" id="KW-1185">Reference proteome</keyword>
<feature type="compositionally biased region" description="Low complexity" evidence="1">
    <location>
        <begin position="1223"/>
        <end position="1232"/>
    </location>
</feature>
<dbReference type="SUPFAM" id="SSF46689">
    <property type="entry name" value="Homeodomain-like"/>
    <property type="match status" value="1"/>
</dbReference>
<feature type="compositionally biased region" description="Low complexity" evidence="1">
    <location>
        <begin position="588"/>
        <end position="597"/>
    </location>
</feature>
<feature type="compositionally biased region" description="Polar residues" evidence="1">
    <location>
        <begin position="890"/>
        <end position="899"/>
    </location>
</feature>
<feature type="region of interest" description="Disordered" evidence="1">
    <location>
        <begin position="261"/>
        <end position="298"/>
    </location>
</feature>
<feature type="compositionally biased region" description="Polar residues" evidence="1">
    <location>
        <begin position="568"/>
        <end position="580"/>
    </location>
</feature>
<evidence type="ECO:0000313" key="4">
    <source>
        <dbReference type="Proteomes" id="UP000812440"/>
    </source>
</evidence>
<name>A0A8T2JZH7_9PIPI</name>
<dbReference type="PROSITE" id="PS50090">
    <property type="entry name" value="MYB_LIKE"/>
    <property type="match status" value="1"/>
</dbReference>
<feature type="compositionally biased region" description="Polar residues" evidence="1">
    <location>
        <begin position="949"/>
        <end position="968"/>
    </location>
</feature>
<evidence type="ECO:0000259" key="2">
    <source>
        <dbReference type="PROSITE" id="PS50090"/>
    </source>
</evidence>
<organism evidence="3 4">
    <name type="scientific">Hymenochirus boettgeri</name>
    <name type="common">Congo dwarf clawed frog</name>
    <dbReference type="NCBI Taxonomy" id="247094"/>
    <lineage>
        <taxon>Eukaryota</taxon>
        <taxon>Metazoa</taxon>
        <taxon>Chordata</taxon>
        <taxon>Craniata</taxon>
        <taxon>Vertebrata</taxon>
        <taxon>Euteleostomi</taxon>
        <taxon>Amphibia</taxon>
        <taxon>Batrachia</taxon>
        <taxon>Anura</taxon>
        <taxon>Pipoidea</taxon>
        <taxon>Pipidae</taxon>
        <taxon>Pipinae</taxon>
        <taxon>Hymenochirus</taxon>
    </lineage>
</organism>
<dbReference type="InterPro" id="IPR015216">
    <property type="entry name" value="SANTA"/>
</dbReference>
<gene>
    <name evidence="3" type="ORF">GDO86_015997</name>
</gene>
<feature type="compositionally biased region" description="Acidic residues" evidence="1">
    <location>
        <begin position="810"/>
        <end position="825"/>
    </location>
</feature>
<dbReference type="Gene3D" id="1.10.10.60">
    <property type="entry name" value="Homeodomain-like"/>
    <property type="match status" value="1"/>
</dbReference>
<feature type="compositionally biased region" description="Polar residues" evidence="1">
    <location>
        <begin position="906"/>
        <end position="927"/>
    </location>
</feature>
<dbReference type="AlphaFoldDB" id="A0A8T2JZH7"/>
<feature type="compositionally biased region" description="Polar residues" evidence="1">
    <location>
        <begin position="655"/>
        <end position="665"/>
    </location>
</feature>
<feature type="compositionally biased region" description="Basic residues" evidence="1">
    <location>
        <begin position="500"/>
        <end position="517"/>
    </location>
</feature>
<sequence>MFITSSIASYKDLPPIDSEEIHFSSVPIDIIPPNTVTPIKDLEKWCTKETTMSKSSALKATTNTQVSPTDVLQSTVIQDGTWPPGFHNLSVIKPSSCAQGNEPYRTTRAHIPSSDPDFIFESPAKIFNRMKALAAQEKQLRTPLKNTRISDIINCQRDVLLTPVTNPSVYSRDRGSRTFQKQTVVATDGKLSDNKIPLDFKIPTDILTLSPAKMFLLMKKRALERQKIKGGHATEDQIQNKECTEKHQDIQGSLNVNEEECIVSSTNPSPDVASGEKQNDGDNEMSQKSQTNFLHPEISTPGICKFPIPRKTIGSLVKTSKNTKNKSNSLAEDERMNDLNKNGSALCSEICDMINSPTIRIPRKQKSKHPMAKDVALVPEANKSNMQDKEKIVLTEWILRCSDKAGVCLEGKRLDASGMYWHSNIIVERIKHNKVKTFSGRVYKLEGEADTKAMRLEGFPSWFVKKFALGFPEDWKVLVNYVLKEMERTEKKLTNGTNKPNKRERKQNHIKSVRPQRTKPCYSSSTDTDKKTLRQRSNEMKPFLSSSSSSMNTRLSPIDDCQRKTRSTSDLNTRKNNALFKTNDKQRSSYNCLSSSSDSDKRATRRKNNLVKQHNSPSCSSSEESQDKSQSQTFPSNGPVAKNKGDKSMFDKHNPNQTNYLINDSTNRKQKCKKQKVENEKLMPSDQLSFCETSVRRSGRLIKPVMKYWCGERIVVDCDLNFVLEEGGTNYLDKDIKVPQKSALVVLTPIHSKSQLLKKCLKHNVRYETSGESEPDDSAFEREIETVELKRRNPFRNARFSSPPLIDPETSFETESVDEESEDDFPISVKRKPKTLNVPTEAKQSISDEFPQKQRGSVKDPTPFKKGQCSRKTPQSSDLESSVDSDKKQSLNTKYSYRSIQRYKQDPNSSAAKGHIRSSSYQGSEEINQLDHFHSQPSSSAAKSSMASRNTSSAFTLNRRTTSLSKSRGYSEPFQKINHCAAWTAKEVERLFKSVSSLPKHKKGFWVDVAMFVGSRSAEECQEKYMEKQQPKGSQGQSKKKSDKPKKKEKKEKVSEEKAVKITAKVGTLKRKQQMRQFLEQIPKDDHDDIFSGTPFQTREQLPCFKTSNEDDVFQLAQTNPTTPSSSIFPLAYTPQCRHISPGMLGSINRSDNDKYVYRIQKNTKGKAFSGWGKLKKSSAFSYATPVSRKKYSQNKECNGTSVIGKLFKADEPVPSDEEEDFYFSSSSTDAN</sequence>
<dbReference type="PANTHER" id="PTHR16124:SF3">
    <property type="entry name" value="MIS18-BINDING PROTEIN 1"/>
    <property type="match status" value="1"/>
</dbReference>
<dbReference type="Pfam" id="PF09133">
    <property type="entry name" value="SANTA"/>
    <property type="match status" value="1"/>
</dbReference>
<reference evidence="3" key="1">
    <citation type="thesis" date="2020" institute="ProQuest LLC" country="789 East Eisenhower Parkway, Ann Arbor, MI, USA">
        <title>Comparative Genomics and Chromosome Evolution.</title>
        <authorList>
            <person name="Mudd A.B."/>
        </authorList>
    </citation>
    <scope>NUCLEOTIDE SEQUENCE</scope>
    <source>
        <strain evidence="3">Female2</strain>
        <tissue evidence="3">Blood</tissue>
    </source>
</reference>
<proteinExistence type="predicted"/>
<dbReference type="GO" id="GO:0000775">
    <property type="term" value="C:chromosome, centromeric region"/>
    <property type="evidence" value="ECO:0007669"/>
    <property type="project" value="TreeGrafter"/>
</dbReference>
<feature type="compositionally biased region" description="Polar residues" evidence="1">
    <location>
        <begin position="284"/>
        <end position="293"/>
    </location>
</feature>
<feature type="compositionally biased region" description="Basic and acidic residues" evidence="1">
    <location>
        <begin position="643"/>
        <end position="654"/>
    </location>
</feature>
<protein>
    <recommendedName>
        <fullName evidence="2">Myb-like domain-containing protein</fullName>
    </recommendedName>
</protein>
<dbReference type="InterPro" id="IPR039110">
    <property type="entry name" value="KNL2-like"/>
</dbReference>